<evidence type="ECO:0000313" key="3">
    <source>
        <dbReference type="Proteomes" id="UP001157418"/>
    </source>
</evidence>
<keyword evidence="3" id="KW-1185">Reference proteome</keyword>
<keyword evidence="1" id="KW-0812">Transmembrane</keyword>
<dbReference type="AlphaFoldDB" id="A0AAU9MA68"/>
<reference evidence="2 3" key="1">
    <citation type="submission" date="2022-01" db="EMBL/GenBank/DDBJ databases">
        <authorList>
            <person name="Xiong W."/>
            <person name="Schranz E."/>
        </authorList>
    </citation>
    <scope>NUCLEOTIDE SEQUENCE [LARGE SCALE GENOMIC DNA]</scope>
</reference>
<dbReference type="Proteomes" id="UP001157418">
    <property type="component" value="Unassembled WGS sequence"/>
</dbReference>
<dbReference type="EMBL" id="CAKMRJ010001112">
    <property type="protein sequence ID" value="CAH1423095.1"/>
    <property type="molecule type" value="Genomic_DNA"/>
</dbReference>
<name>A0AAU9MA68_9ASTR</name>
<organism evidence="2 3">
    <name type="scientific">Lactuca virosa</name>
    <dbReference type="NCBI Taxonomy" id="75947"/>
    <lineage>
        <taxon>Eukaryota</taxon>
        <taxon>Viridiplantae</taxon>
        <taxon>Streptophyta</taxon>
        <taxon>Embryophyta</taxon>
        <taxon>Tracheophyta</taxon>
        <taxon>Spermatophyta</taxon>
        <taxon>Magnoliopsida</taxon>
        <taxon>eudicotyledons</taxon>
        <taxon>Gunneridae</taxon>
        <taxon>Pentapetalae</taxon>
        <taxon>asterids</taxon>
        <taxon>campanulids</taxon>
        <taxon>Asterales</taxon>
        <taxon>Asteraceae</taxon>
        <taxon>Cichorioideae</taxon>
        <taxon>Cichorieae</taxon>
        <taxon>Lactucinae</taxon>
        <taxon>Lactuca</taxon>
    </lineage>
</organism>
<comment type="caution">
    <text evidence="2">The sequence shown here is derived from an EMBL/GenBank/DDBJ whole genome shotgun (WGS) entry which is preliminary data.</text>
</comment>
<evidence type="ECO:0000256" key="1">
    <source>
        <dbReference type="SAM" id="Phobius"/>
    </source>
</evidence>
<proteinExistence type="predicted"/>
<evidence type="ECO:0000313" key="2">
    <source>
        <dbReference type="EMBL" id="CAH1423095.1"/>
    </source>
</evidence>
<accession>A0AAU9MA68</accession>
<keyword evidence="1" id="KW-1133">Transmembrane helix</keyword>
<sequence length="156" mass="17669">MVTVQCEGADSVNLMKYKIKSVIRGAKHRPTPVLPPLPHIPTNEYIAGEPQDIQITILQLQLEVSLIREEFKADQRHIRESLLQEMDYLNHEVDDIRVGLLEVSNLTDDLRNHFYSLQPAYVMASTDIAKLKKVLVVTSLFGVVIVAGVVAAYKWF</sequence>
<protein>
    <recommendedName>
        <fullName evidence="4">t-SNARE coiled-coil homology domain-containing protein</fullName>
    </recommendedName>
</protein>
<feature type="transmembrane region" description="Helical" evidence="1">
    <location>
        <begin position="134"/>
        <end position="153"/>
    </location>
</feature>
<keyword evidence="1" id="KW-0472">Membrane</keyword>
<evidence type="ECO:0008006" key="4">
    <source>
        <dbReference type="Google" id="ProtNLM"/>
    </source>
</evidence>
<gene>
    <name evidence="2" type="ORF">LVIROSA_LOCUS10388</name>
</gene>